<proteinExistence type="predicted"/>
<feature type="compositionally biased region" description="Polar residues" evidence="1">
    <location>
        <begin position="11"/>
        <end position="20"/>
    </location>
</feature>
<reference evidence="2" key="1">
    <citation type="submission" date="2020-06" db="EMBL/GenBank/DDBJ databases">
        <title>WGS assembly of Ceratodon purpureus strain R40.</title>
        <authorList>
            <person name="Carey S.B."/>
            <person name="Jenkins J."/>
            <person name="Shu S."/>
            <person name="Lovell J.T."/>
            <person name="Sreedasyam A."/>
            <person name="Maumus F."/>
            <person name="Tiley G.P."/>
            <person name="Fernandez-Pozo N."/>
            <person name="Barry K."/>
            <person name="Chen C."/>
            <person name="Wang M."/>
            <person name="Lipzen A."/>
            <person name="Daum C."/>
            <person name="Saski C.A."/>
            <person name="Payton A.C."/>
            <person name="Mcbreen J.C."/>
            <person name="Conrad R.E."/>
            <person name="Kollar L.M."/>
            <person name="Olsson S."/>
            <person name="Huttunen S."/>
            <person name="Landis J.B."/>
            <person name="Wickett N.J."/>
            <person name="Johnson M.G."/>
            <person name="Rensing S.A."/>
            <person name="Grimwood J."/>
            <person name="Schmutz J."/>
            <person name="Mcdaniel S.F."/>
        </authorList>
    </citation>
    <scope>NUCLEOTIDE SEQUENCE</scope>
    <source>
        <strain evidence="2">R40</strain>
    </source>
</reference>
<evidence type="ECO:0000256" key="1">
    <source>
        <dbReference type="SAM" id="MobiDB-lite"/>
    </source>
</evidence>
<dbReference type="Proteomes" id="UP000822688">
    <property type="component" value="Chromosome V"/>
</dbReference>
<feature type="compositionally biased region" description="Basic residues" evidence="1">
    <location>
        <begin position="57"/>
        <end position="73"/>
    </location>
</feature>
<comment type="caution">
    <text evidence="2">The sequence shown here is derived from an EMBL/GenBank/DDBJ whole genome shotgun (WGS) entry which is preliminary data.</text>
</comment>
<dbReference type="EMBL" id="CM026426">
    <property type="protein sequence ID" value="KAG0572301.1"/>
    <property type="molecule type" value="Genomic_DNA"/>
</dbReference>
<sequence>MKRLARARGNSMYSQGQSISLTSGVESQGLAMRLTSGTPLATPFMVSPTYPSIKAPPKPKRVRRSRAKKAVSL</sequence>
<dbReference type="AlphaFoldDB" id="A0A8T0HNC4"/>
<feature type="region of interest" description="Disordered" evidence="1">
    <location>
        <begin position="51"/>
        <end position="73"/>
    </location>
</feature>
<gene>
    <name evidence="2" type="ORF">KC19_VG082800</name>
</gene>
<evidence type="ECO:0000313" key="3">
    <source>
        <dbReference type="Proteomes" id="UP000822688"/>
    </source>
</evidence>
<name>A0A8T0HNC4_CERPU</name>
<feature type="region of interest" description="Disordered" evidence="1">
    <location>
        <begin position="1"/>
        <end position="20"/>
    </location>
</feature>
<accession>A0A8T0HNC4</accession>
<keyword evidence="3" id="KW-1185">Reference proteome</keyword>
<protein>
    <submittedName>
        <fullName evidence="2">Uncharacterized protein</fullName>
    </submittedName>
</protein>
<organism evidence="2 3">
    <name type="scientific">Ceratodon purpureus</name>
    <name type="common">Fire moss</name>
    <name type="synonym">Dicranum purpureum</name>
    <dbReference type="NCBI Taxonomy" id="3225"/>
    <lineage>
        <taxon>Eukaryota</taxon>
        <taxon>Viridiplantae</taxon>
        <taxon>Streptophyta</taxon>
        <taxon>Embryophyta</taxon>
        <taxon>Bryophyta</taxon>
        <taxon>Bryophytina</taxon>
        <taxon>Bryopsida</taxon>
        <taxon>Dicranidae</taxon>
        <taxon>Pseudoditrichales</taxon>
        <taxon>Ditrichaceae</taxon>
        <taxon>Ceratodon</taxon>
    </lineage>
</organism>
<evidence type="ECO:0000313" key="2">
    <source>
        <dbReference type="EMBL" id="KAG0572301.1"/>
    </source>
</evidence>